<evidence type="ECO:0000313" key="6">
    <source>
        <dbReference type="EMBL" id="PWU68041.1"/>
    </source>
</evidence>
<evidence type="ECO:0000313" key="7">
    <source>
        <dbReference type="Proteomes" id="UP000245624"/>
    </source>
</evidence>
<dbReference type="SUPFAM" id="SSF57716">
    <property type="entry name" value="Glucocorticoid receptor-like (DNA-binding domain)"/>
    <property type="match status" value="1"/>
</dbReference>
<sequence length="114" mass="13372">MTQDIWKECKSMLEKRKKELLENKDDGLEQSLEDTVGELSTFDNHPADMGTELFEREKEITLNERKKQELEEIDQALQAMKDGTYDLCQECGRKIKEERLLAAPTTRYCFEHGK</sequence>
<evidence type="ECO:0000259" key="5">
    <source>
        <dbReference type="Pfam" id="PF01258"/>
    </source>
</evidence>
<dbReference type="GO" id="GO:0008270">
    <property type="term" value="F:zinc ion binding"/>
    <property type="evidence" value="ECO:0007669"/>
    <property type="project" value="UniProtKB-KW"/>
</dbReference>
<dbReference type="Pfam" id="PF01258">
    <property type="entry name" value="zf-dskA_traR"/>
    <property type="match status" value="1"/>
</dbReference>
<evidence type="ECO:0000256" key="1">
    <source>
        <dbReference type="ARBA" id="ARBA00022723"/>
    </source>
</evidence>
<dbReference type="PANTHER" id="PTHR33823:SF4">
    <property type="entry name" value="GENERAL STRESS PROTEIN 16O"/>
    <property type="match status" value="1"/>
</dbReference>
<dbReference type="Proteomes" id="UP000245624">
    <property type="component" value="Unassembled WGS sequence"/>
</dbReference>
<dbReference type="PANTHER" id="PTHR33823">
    <property type="entry name" value="RNA POLYMERASE-BINDING TRANSCRIPTION FACTOR DKSA-RELATED"/>
    <property type="match status" value="1"/>
</dbReference>
<protein>
    <recommendedName>
        <fullName evidence="5">Zinc finger DksA/TraR C4-type domain-containing protein</fullName>
    </recommendedName>
</protein>
<keyword evidence="3" id="KW-0862">Zinc</keyword>
<feature type="zinc finger region" description="dksA C4-type" evidence="4">
    <location>
        <begin position="88"/>
        <end position="112"/>
    </location>
</feature>
<dbReference type="EMBL" id="QGTD01000011">
    <property type="protein sequence ID" value="PWU68041.1"/>
    <property type="molecule type" value="Genomic_DNA"/>
</dbReference>
<dbReference type="PROSITE" id="PS51128">
    <property type="entry name" value="ZF_DKSA_2"/>
    <property type="match status" value="1"/>
</dbReference>
<gene>
    <name evidence="6" type="ORF">DLJ74_13175</name>
</gene>
<dbReference type="AlphaFoldDB" id="A0A317KX07"/>
<dbReference type="InterPro" id="IPR037187">
    <property type="entry name" value="DnaK_N"/>
</dbReference>
<dbReference type="RefSeq" id="WP_054861489.1">
    <property type="nucleotide sequence ID" value="NZ_QGTD01000011.1"/>
</dbReference>
<keyword evidence="7" id="KW-1185">Reference proteome</keyword>
<dbReference type="SUPFAM" id="SSF109635">
    <property type="entry name" value="DnaK suppressor protein DksA, alpha-hairpin domain"/>
    <property type="match status" value="1"/>
</dbReference>
<evidence type="ECO:0000256" key="3">
    <source>
        <dbReference type="ARBA" id="ARBA00022833"/>
    </source>
</evidence>
<evidence type="ECO:0000256" key="4">
    <source>
        <dbReference type="PROSITE-ProRule" id="PRU00510"/>
    </source>
</evidence>
<comment type="caution">
    <text evidence="6">The sequence shown here is derived from an EMBL/GenBank/DDBJ whole genome shotgun (WGS) entry which is preliminary data.</text>
</comment>
<accession>A0A317KX07</accession>
<feature type="domain" description="Zinc finger DksA/TraR C4-type" evidence="5">
    <location>
        <begin position="83"/>
        <end position="111"/>
    </location>
</feature>
<name>A0A317KX07_9BACI</name>
<organism evidence="6 7">
    <name type="scientific">Gracilibacillus dipsosauri</name>
    <dbReference type="NCBI Taxonomy" id="178340"/>
    <lineage>
        <taxon>Bacteria</taxon>
        <taxon>Bacillati</taxon>
        <taxon>Bacillota</taxon>
        <taxon>Bacilli</taxon>
        <taxon>Bacillales</taxon>
        <taxon>Bacillaceae</taxon>
        <taxon>Gracilibacillus</taxon>
    </lineage>
</organism>
<dbReference type="Gene3D" id="1.20.120.910">
    <property type="entry name" value="DksA, coiled-coil domain"/>
    <property type="match status" value="1"/>
</dbReference>
<proteinExistence type="predicted"/>
<dbReference type="InterPro" id="IPR000962">
    <property type="entry name" value="Znf_DskA_TraR"/>
</dbReference>
<keyword evidence="1" id="KW-0479">Metal-binding</keyword>
<dbReference type="OrthoDB" id="9811543at2"/>
<evidence type="ECO:0000256" key="2">
    <source>
        <dbReference type="ARBA" id="ARBA00022771"/>
    </source>
</evidence>
<keyword evidence="2" id="KW-0863">Zinc-finger</keyword>
<reference evidence="6 7" key="1">
    <citation type="submission" date="2018-05" db="EMBL/GenBank/DDBJ databases">
        <title>Genomic analysis of Gracilibacillus dipsosauri DD1 reveals novel features of a salt-tolerant amylase.</title>
        <authorList>
            <person name="Deutch C.E."/>
            <person name="Yang S."/>
        </authorList>
    </citation>
    <scope>NUCLEOTIDE SEQUENCE [LARGE SCALE GENOMIC DNA]</scope>
    <source>
        <strain evidence="6 7">DD1</strain>
    </source>
</reference>